<dbReference type="InterPro" id="IPR043130">
    <property type="entry name" value="CDP-OH_PTrfase_TM_dom"/>
</dbReference>
<feature type="transmembrane region" description="Helical" evidence="3">
    <location>
        <begin position="44"/>
        <end position="69"/>
    </location>
</feature>
<protein>
    <submittedName>
        <fullName evidence="4">CDP-alcohol phosphatidyltransferase family protein</fullName>
    </submittedName>
</protein>
<dbReference type="GO" id="GO:0016020">
    <property type="term" value="C:membrane"/>
    <property type="evidence" value="ECO:0007669"/>
    <property type="project" value="InterPro"/>
</dbReference>
<feature type="transmembrane region" description="Helical" evidence="3">
    <location>
        <begin position="183"/>
        <end position="203"/>
    </location>
</feature>
<evidence type="ECO:0000256" key="3">
    <source>
        <dbReference type="SAM" id="Phobius"/>
    </source>
</evidence>
<accession>A0A7X6DPB7</accession>
<proteinExistence type="inferred from homology"/>
<dbReference type="Pfam" id="PF01066">
    <property type="entry name" value="CDP-OH_P_transf"/>
    <property type="match status" value="1"/>
</dbReference>
<evidence type="ECO:0000313" key="4">
    <source>
        <dbReference type="EMBL" id="NKE70859.1"/>
    </source>
</evidence>
<feature type="transmembrane region" description="Helical" evidence="3">
    <location>
        <begin position="118"/>
        <end position="140"/>
    </location>
</feature>
<keyword evidence="3" id="KW-1133">Transmembrane helix</keyword>
<keyword evidence="3" id="KW-0472">Membrane</keyword>
<name>A0A7X6DPB7_9BACT</name>
<reference evidence="4 5" key="1">
    <citation type="journal article" date="2020" name="Nature">
        <title>Bacterial chemolithoautotrophy via manganese oxidation.</title>
        <authorList>
            <person name="Yu H."/>
            <person name="Leadbetter J.R."/>
        </authorList>
    </citation>
    <scope>NUCLEOTIDE SEQUENCE [LARGE SCALE GENOMIC DNA]</scope>
    <source>
        <strain evidence="4 5">Mn-1</strain>
    </source>
</reference>
<dbReference type="GO" id="GO:0016780">
    <property type="term" value="F:phosphotransferase activity, for other substituted phosphate groups"/>
    <property type="evidence" value="ECO:0007669"/>
    <property type="project" value="InterPro"/>
</dbReference>
<keyword evidence="1 2" id="KW-0808">Transferase</keyword>
<dbReference type="Proteomes" id="UP000534783">
    <property type="component" value="Unassembled WGS sequence"/>
</dbReference>
<dbReference type="GO" id="GO:0008654">
    <property type="term" value="P:phospholipid biosynthetic process"/>
    <property type="evidence" value="ECO:0007669"/>
    <property type="project" value="InterPro"/>
</dbReference>
<dbReference type="PROSITE" id="PS00379">
    <property type="entry name" value="CDP_ALCOHOL_P_TRANSF"/>
    <property type="match status" value="1"/>
</dbReference>
<dbReference type="InterPro" id="IPR048254">
    <property type="entry name" value="CDP_ALCOHOL_P_TRANSF_CS"/>
</dbReference>
<keyword evidence="5" id="KW-1185">Reference proteome</keyword>
<feature type="transmembrane region" description="Helical" evidence="3">
    <location>
        <begin position="75"/>
        <end position="97"/>
    </location>
</feature>
<dbReference type="InterPro" id="IPR000462">
    <property type="entry name" value="CDP-OH_P_trans"/>
</dbReference>
<evidence type="ECO:0000313" key="5">
    <source>
        <dbReference type="Proteomes" id="UP000534783"/>
    </source>
</evidence>
<keyword evidence="3" id="KW-0812">Transmembrane</keyword>
<dbReference type="Gene3D" id="1.20.120.1760">
    <property type="match status" value="1"/>
</dbReference>
<dbReference type="EMBL" id="VTOW01000001">
    <property type="protein sequence ID" value="NKE70859.1"/>
    <property type="molecule type" value="Genomic_DNA"/>
</dbReference>
<organism evidence="4 5">
    <name type="scientific">Candidatus Manganitrophus noduliformans</name>
    <dbReference type="NCBI Taxonomy" id="2606439"/>
    <lineage>
        <taxon>Bacteria</taxon>
        <taxon>Pseudomonadati</taxon>
        <taxon>Nitrospirota</taxon>
        <taxon>Nitrospiria</taxon>
        <taxon>Candidatus Troglogloeales</taxon>
        <taxon>Candidatus Manganitrophaceae</taxon>
        <taxon>Candidatus Manganitrophus</taxon>
    </lineage>
</organism>
<comment type="caution">
    <text evidence="4">The sequence shown here is derived from an EMBL/GenBank/DDBJ whole genome shotgun (WGS) entry which is preliminary data.</text>
</comment>
<sequence length="211" mass="23074">MIKTKHSLLPPSHRQVVSLRGRIARLPLLETAISSLKRRLARPFVALAISPNTVTAAGLAFLVGVVYAFSVHDYYLAAGFIIFNGLCDFIDGTVARASNVETPLGKLFDRTADKISDAMILSLYLLFTPVPLPLGIYTMATMLISTGLSSNIEAILGQQVSDGLSLRAARYTLLVTLTPFQQFLPLFALLSILTTFALMERLITAYRLSVR</sequence>
<comment type="similarity">
    <text evidence="2">Belongs to the CDP-alcohol phosphatidyltransferase class-I family.</text>
</comment>
<evidence type="ECO:0000256" key="2">
    <source>
        <dbReference type="RuleBase" id="RU003750"/>
    </source>
</evidence>
<gene>
    <name evidence="4" type="ORF">MNODULE_08920</name>
</gene>
<evidence type="ECO:0000256" key="1">
    <source>
        <dbReference type="ARBA" id="ARBA00022679"/>
    </source>
</evidence>
<dbReference type="AlphaFoldDB" id="A0A7X6DPB7"/>